<dbReference type="EMBL" id="PKPP01008095">
    <property type="protein sequence ID" value="PWA51610.1"/>
    <property type="molecule type" value="Genomic_DNA"/>
</dbReference>
<name>A0A2U1LRI9_ARTAN</name>
<protein>
    <submittedName>
        <fullName evidence="2">Coat protein</fullName>
    </submittedName>
</protein>
<comment type="subcellular location">
    <subcellularLocation>
        <location evidence="1">Host cell</location>
    </subcellularLocation>
</comment>
<reference evidence="2 3" key="1">
    <citation type="journal article" date="2018" name="Mol. Plant">
        <title>The genome of Artemisia annua provides insight into the evolution of Asteraceae family and artemisinin biosynthesis.</title>
        <authorList>
            <person name="Shen Q."/>
            <person name="Zhang L."/>
            <person name="Liao Z."/>
            <person name="Wang S."/>
            <person name="Yan T."/>
            <person name="Shi P."/>
            <person name="Liu M."/>
            <person name="Fu X."/>
            <person name="Pan Q."/>
            <person name="Wang Y."/>
            <person name="Lv Z."/>
            <person name="Lu X."/>
            <person name="Zhang F."/>
            <person name="Jiang W."/>
            <person name="Ma Y."/>
            <person name="Chen M."/>
            <person name="Hao X."/>
            <person name="Li L."/>
            <person name="Tang Y."/>
            <person name="Lv G."/>
            <person name="Zhou Y."/>
            <person name="Sun X."/>
            <person name="Brodelius P.E."/>
            <person name="Rose J.K.C."/>
            <person name="Tang K."/>
        </authorList>
    </citation>
    <scope>NUCLEOTIDE SEQUENCE [LARGE SCALE GENOMIC DNA]</scope>
    <source>
        <strain evidence="3">cv. Huhao1</strain>
        <tissue evidence="2">Leaf</tissue>
    </source>
</reference>
<comment type="caution">
    <text evidence="2">The sequence shown here is derived from an EMBL/GenBank/DDBJ whole genome shotgun (WGS) entry which is preliminary data.</text>
</comment>
<gene>
    <name evidence="2" type="ORF">CTI12_AA461190</name>
</gene>
<evidence type="ECO:0000313" key="2">
    <source>
        <dbReference type="EMBL" id="PWA51610.1"/>
    </source>
</evidence>
<evidence type="ECO:0000313" key="3">
    <source>
        <dbReference type="Proteomes" id="UP000245207"/>
    </source>
</evidence>
<dbReference type="GO" id="GO:0005198">
    <property type="term" value="F:structural molecule activity"/>
    <property type="evidence" value="ECO:0007669"/>
    <property type="project" value="InterPro"/>
</dbReference>
<sequence>MTTFKNVVESIDQEFTGRIPGVEISTEAFREHAYWRSINLKICDMCYLDSFICEFSDQYYKLDTTRQKSALKLFFNKLPESIATKLKDAYAILLQDRKNIEDTQGARITAIKAWMTKECLQETAKKEAQIKLCCERQSDQVGNYGCSSKNYKKEKKIWKKQLYNSKYKNFYKKNSRQNYFRNKKQHRQKNYKQDNSKYCPSEKKNCKCWLSHEIGHYANNCPKKGQKKEETEY</sequence>
<keyword evidence="2" id="KW-0946">Virion</keyword>
<accession>A0A2U1LRI9</accession>
<keyword evidence="2" id="KW-0167">Capsid protein</keyword>
<evidence type="ECO:0000256" key="1">
    <source>
        <dbReference type="ARBA" id="ARBA00004340"/>
    </source>
</evidence>
<dbReference type="OrthoDB" id="1751329at2759"/>
<dbReference type="AlphaFoldDB" id="A0A2U1LRI9"/>
<dbReference type="PRINTS" id="PR00221">
    <property type="entry name" value="CAULIMOCOAT"/>
</dbReference>
<dbReference type="Pfam" id="PF22909">
    <property type="entry name" value="Caulimovir_coat_dom"/>
    <property type="match status" value="1"/>
</dbReference>
<proteinExistence type="predicted"/>
<dbReference type="Proteomes" id="UP000245207">
    <property type="component" value="Unassembled WGS sequence"/>
</dbReference>
<dbReference type="GO" id="GO:0043657">
    <property type="term" value="C:host cell"/>
    <property type="evidence" value="ECO:0007669"/>
    <property type="project" value="UniProtKB-SubCell"/>
</dbReference>
<keyword evidence="3" id="KW-1185">Reference proteome</keyword>
<dbReference type="InterPro" id="IPR001988">
    <property type="entry name" value="Caulimo_coat"/>
</dbReference>
<organism evidence="2 3">
    <name type="scientific">Artemisia annua</name>
    <name type="common">Sweet wormwood</name>
    <dbReference type="NCBI Taxonomy" id="35608"/>
    <lineage>
        <taxon>Eukaryota</taxon>
        <taxon>Viridiplantae</taxon>
        <taxon>Streptophyta</taxon>
        <taxon>Embryophyta</taxon>
        <taxon>Tracheophyta</taxon>
        <taxon>Spermatophyta</taxon>
        <taxon>Magnoliopsida</taxon>
        <taxon>eudicotyledons</taxon>
        <taxon>Gunneridae</taxon>
        <taxon>Pentapetalae</taxon>
        <taxon>asterids</taxon>
        <taxon>campanulids</taxon>
        <taxon>Asterales</taxon>
        <taxon>Asteraceae</taxon>
        <taxon>Asteroideae</taxon>
        <taxon>Anthemideae</taxon>
        <taxon>Artemisiinae</taxon>
        <taxon>Artemisia</taxon>
    </lineage>
</organism>